<evidence type="ECO:0000256" key="1">
    <source>
        <dbReference type="SAM" id="MobiDB-lite"/>
    </source>
</evidence>
<proteinExistence type="predicted"/>
<feature type="region of interest" description="Disordered" evidence="1">
    <location>
        <begin position="1"/>
        <end position="166"/>
    </location>
</feature>
<keyword evidence="3" id="KW-1185">Reference proteome</keyword>
<reference evidence="2" key="2">
    <citation type="submission" date="2021-02" db="EMBL/GenBank/DDBJ databases">
        <title>Aspergillus puulaauensis MK2 genome sequence.</title>
        <authorList>
            <person name="Futagami T."/>
            <person name="Mori K."/>
            <person name="Kadooka C."/>
            <person name="Tanaka T."/>
        </authorList>
    </citation>
    <scope>NUCLEOTIDE SEQUENCE</scope>
    <source>
        <strain evidence="2">MK2</strain>
    </source>
</reference>
<dbReference type="GeneID" id="64972474"/>
<sequence length="166" mass="17358">MMASGPSFTASISDPLNKPSFSEAPQQENGDSHPSKSTEDSTLTEPTETKAPENPAPANGVSSKPVSETKQEETNTGEKRDLEATSTAKPSADESAEPDSKKQKTGEDNADGVNGTSAPAPPEKKAEPAPPKKKGGRPKKTQDSVKKDIPTDGIGSRTRSRTKPSS</sequence>
<feature type="compositionally biased region" description="Polar residues" evidence="1">
    <location>
        <begin position="1"/>
        <end position="29"/>
    </location>
</feature>
<reference evidence="2" key="1">
    <citation type="submission" date="2021-01" db="EMBL/GenBank/DDBJ databases">
        <authorList>
            <consortium name="Aspergillus puulaauensis MK2 genome sequencing consortium"/>
            <person name="Kazuki M."/>
            <person name="Futagami T."/>
        </authorList>
    </citation>
    <scope>NUCLEOTIDE SEQUENCE</scope>
    <source>
        <strain evidence="2">MK2</strain>
    </source>
</reference>
<dbReference type="Proteomes" id="UP000654913">
    <property type="component" value="Chromosome 3"/>
</dbReference>
<feature type="compositionally biased region" description="Basic and acidic residues" evidence="1">
    <location>
        <begin position="98"/>
        <end position="107"/>
    </location>
</feature>
<feature type="compositionally biased region" description="Basic and acidic residues" evidence="1">
    <location>
        <begin position="67"/>
        <end position="83"/>
    </location>
</feature>
<gene>
    <name evidence="2" type="primary">LYS1_3</name>
    <name evidence="2" type="ORF">APUU_30694A</name>
</gene>
<evidence type="ECO:0000313" key="2">
    <source>
        <dbReference type="EMBL" id="BCS22469.1"/>
    </source>
</evidence>
<accession>A0A7R7XKX9</accession>
<evidence type="ECO:0000313" key="3">
    <source>
        <dbReference type="Proteomes" id="UP000654913"/>
    </source>
</evidence>
<dbReference type="EMBL" id="AP024445">
    <property type="protein sequence ID" value="BCS22469.1"/>
    <property type="molecule type" value="Genomic_DNA"/>
</dbReference>
<dbReference type="OrthoDB" id="4498621at2759"/>
<dbReference type="RefSeq" id="XP_041554663.1">
    <property type="nucleotide sequence ID" value="XM_041701815.1"/>
</dbReference>
<feature type="compositionally biased region" description="Basic and acidic residues" evidence="1">
    <location>
        <begin position="140"/>
        <end position="150"/>
    </location>
</feature>
<name>A0A7R7XKX9_9EURO</name>
<dbReference type="KEGG" id="apuu:APUU_30694A"/>
<protein>
    <submittedName>
        <fullName evidence="2">Saccharopine dehydrogenase</fullName>
    </submittedName>
</protein>
<feature type="compositionally biased region" description="Basic and acidic residues" evidence="1">
    <location>
        <begin position="30"/>
        <end position="39"/>
    </location>
</feature>
<organism evidence="2 3">
    <name type="scientific">Aspergillus puulaauensis</name>
    <dbReference type="NCBI Taxonomy" id="1220207"/>
    <lineage>
        <taxon>Eukaryota</taxon>
        <taxon>Fungi</taxon>
        <taxon>Dikarya</taxon>
        <taxon>Ascomycota</taxon>
        <taxon>Pezizomycotina</taxon>
        <taxon>Eurotiomycetes</taxon>
        <taxon>Eurotiomycetidae</taxon>
        <taxon>Eurotiales</taxon>
        <taxon>Aspergillaceae</taxon>
        <taxon>Aspergillus</taxon>
    </lineage>
</organism>
<dbReference type="AlphaFoldDB" id="A0A7R7XKX9"/>